<comment type="caution">
    <text evidence="5">The sequence shown here is derived from an EMBL/GenBank/DDBJ whole genome shotgun (WGS) entry which is preliminary data.</text>
</comment>
<dbReference type="SUPFAM" id="SSF48508">
    <property type="entry name" value="Nuclear receptor ligand-binding domain"/>
    <property type="match status" value="1"/>
</dbReference>
<evidence type="ECO:0000256" key="3">
    <source>
        <dbReference type="ARBA" id="ARBA00023170"/>
    </source>
</evidence>
<keyword evidence="1" id="KW-0805">Transcription regulation</keyword>
<dbReference type="AlphaFoldDB" id="A0A819H1F5"/>
<keyword evidence="3" id="KW-0675">Receptor</keyword>
<evidence type="ECO:0000259" key="4">
    <source>
        <dbReference type="PROSITE" id="PS51843"/>
    </source>
</evidence>
<accession>A0A819H1F5</accession>
<evidence type="ECO:0000313" key="6">
    <source>
        <dbReference type="Proteomes" id="UP000663868"/>
    </source>
</evidence>
<evidence type="ECO:0000256" key="1">
    <source>
        <dbReference type="ARBA" id="ARBA00023015"/>
    </source>
</evidence>
<protein>
    <recommendedName>
        <fullName evidence="4">NR LBD domain-containing protein</fullName>
    </recommendedName>
</protein>
<dbReference type="InterPro" id="IPR035500">
    <property type="entry name" value="NHR-like_dom_sf"/>
</dbReference>
<dbReference type="PROSITE" id="PS51843">
    <property type="entry name" value="NR_LBD"/>
    <property type="match status" value="1"/>
</dbReference>
<sequence length="308" mass="35855">NDETFQNLLSIIQKSENCGELSGITRSIESTIEQLQTTQSPPVQQIMPLPQNFSLTLDDYNRLNSVKLSYDIAFRPTTAKQDVSAFGHISDRRSGLLYSTSLLYDLSMKLITFIRRIPEFEFLNEQDRFILFKYNSPLVLYMRICLCYDINRDLVFDPEAQSEECAIACKQLSQYCYGEQLDLASTQLFRSIKNVTDDDPIILQLMLIILTFTKSLSVENIVANEQATFINSKQVDEAQSIYASLLFRYMIKKYSTYYQAARQYSQLIQKILRTQMLIRTFQQFFQEQLINTRDDELNPIMKSILNLQ</sequence>
<dbReference type="EMBL" id="CAJOBB010001706">
    <property type="protein sequence ID" value="CAF3893077.1"/>
    <property type="molecule type" value="Genomic_DNA"/>
</dbReference>
<keyword evidence="2" id="KW-0804">Transcription</keyword>
<organism evidence="5 6">
    <name type="scientific">Adineta steineri</name>
    <dbReference type="NCBI Taxonomy" id="433720"/>
    <lineage>
        <taxon>Eukaryota</taxon>
        <taxon>Metazoa</taxon>
        <taxon>Spiralia</taxon>
        <taxon>Gnathifera</taxon>
        <taxon>Rotifera</taxon>
        <taxon>Eurotatoria</taxon>
        <taxon>Bdelloidea</taxon>
        <taxon>Adinetida</taxon>
        <taxon>Adinetidae</taxon>
        <taxon>Adineta</taxon>
    </lineage>
</organism>
<reference evidence="5" key="1">
    <citation type="submission" date="2021-02" db="EMBL/GenBank/DDBJ databases">
        <authorList>
            <person name="Nowell W R."/>
        </authorList>
    </citation>
    <scope>NUCLEOTIDE SEQUENCE</scope>
</reference>
<evidence type="ECO:0000313" key="5">
    <source>
        <dbReference type="EMBL" id="CAF3893077.1"/>
    </source>
</evidence>
<proteinExistence type="predicted"/>
<name>A0A819H1F5_9BILA</name>
<feature type="domain" description="NR LBD" evidence="4">
    <location>
        <begin position="64"/>
        <end position="308"/>
    </location>
</feature>
<gene>
    <name evidence="5" type="ORF">KXQ929_LOCUS22391</name>
</gene>
<dbReference type="InterPro" id="IPR000536">
    <property type="entry name" value="Nucl_hrmn_rcpt_lig-bd"/>
</dbReference>
<dbReference type="Gene3D" id="1.10.565.10">
    <property type="entry name" value="Retinoid X Receptor"/>
    <property type="match status" value="1"/>
</dbReference>
<dbReference type="Proteomes" id="UP000663868">
    <property type="component" value="Unassembled WGS sequence"/>
</dbReference>
<evidence type="ECO:0000256" key="2">
    <source>
        <dbReference type="ARBA" id="ARBA00023163"/>
    </source>
</evidence>
<feature type="non-terminal residue" evidence="5">
    <location>
        <position position="1"/>
    </location>
</feature>